<keyword evidence="1" id="KW-0436">Ligase</keyword>
<dbReference type="InterPro" id="IPR050191">
    <property type="entry name" value="ATP-dep_DNA_ligase"/>
</dbReference>
<protein>
    <recommendedName>
        <fullName evidence="3">ATP-dependent DNA ligase family profile domain-containing protein</fullName>
    </recommendedName>
</protein>
<organism evidence="4 5">
    <name type="scientific">Podospora pseudopauciseta</name>
    <dbReference type="NCBI Taxonomy" id="2093780"/>
    <lineage>
        <taxon>Eukaryota</taxon>
        <taxon>Fungi</taxon>
        <taxon>Dikarya</taxon>
        <taxon>Ascomycota</taxon>
        <taxon>Pezizomycotina</taxon>
        <taxon>Sordariomycetes</taxon>
        <taxon>Sordariomycetidae</taxon>
        <taxon>Sordariales</taxon>
        <taxon>Podosporaceae</taxon>
        <taxon>Podospora</taxon>
    </lineage>
</organism>
<accession>A0ABR0HPW3</accession>
<dbReference type="InterPro" id="IPR012340">
    <property type="entry name" value="NA-bd_OB-fold"/>
</dbReference>
<sequence length="387" mass="43050">MNDSAIGDSLQIGQPTCPITKGCILEGELAVYSGKEHRILNFHKIRKHIFRSGTFIGTAHHSQTHSWEHLMIVYYDLKEIITMIPSHSALVKQILIDCDRRTAKSDLRRAFAECITAKGEGLVLKSDGPYFDFDSMRRPYRCCAIKLKKEYIGNFGDIGAFAIVGARYDAAKARTTTFLTSSGHTSVWVAWKNREEVGRFGKKPKFVVTNVVELDTTQLATMVAYANPECVSVDDNCPIDLRTEPGIDEGRRPVFIFPTLPVVDLRCFSFDKEGNTGFWSPRFPVATKVHWDRTFHDTISFQQLQELAEEARNMTTPEGTQEILTWIANLQGIESSSQSTATNSQRSLVSSRNTMSPGPRGDVSPRVGRRVPIGAATLSAPLSLSAS</sequence>
<dbReference type="SUPFAM" id="SSF56091">
    <property type="entry name" value="DNA ligase/mRNA capping enzyme, catalytic domain"/>
    <property type="match status" value="1"/>
</dbReference>
<dbReference type="GeneID" id="87925618"/>
<gene>
    <name evidence="4" type="ORF">QC763_0039620</name>
</gene>
<evidence type="ECO:0000256" key="2">
    <source>
        <dbReference type="SAM" id="MobiDB-lite"/>
    </source>
</evidence>
<feature type="compositionally biased region" description="Polar residues" evidence="2">
    <location>
        <begin position="336"/>
        <end position="356"/>
    </location>
</feature>
<feature type="region of interest" description="Disordered" evidence="2">
    <location>
        <begin position="336"/>
        <end position="370"/>
    </location>
</feature>
<dbReference type="PROSITE" id="PS50160">
    <property type="entry name" value="DNA_LIGASE_A3"/>
    <property type="match status" value="1"/>
</dbReference>
<evidence type="ECO:0000313" key="5">
    <source>
        <dbReference type="Proteomes" id="UP001326199"/>
    </source>
</evidence>
<dbReference type="InterPro" id="IPR012310">
    <property type="entry name" value="DNA_ligase_ATP-dep_cent"/>
</dbReference>
<evidence type="ECO:0000256" key="1">
    <source>
        <dbReference type="ARBA" id="ARBA00022598"/>
    </source>
</evidence>
<comment type="caution">
    <text evidence="4">The sequence shown here is derived from an EMBL/GenBank/DDBJ whole genome shotgun (WGS) entry which is preliminary data.</text>
</comment>
<evidence type="ECO:0000313" key="4">
    <source>
        <dbReference type="EMBL" id="KAK4670130.1"/>
    </source>
</evidence>
<dbReference type="Gene3D" id="3.30.470.30">
    <property type="entry name" value="DNA ligase/mRNA capping enzyme"/>
    <property type="match status" value="1"/>
</dbReference>
<keyword evidence="5" id="KW-1185">Reference proteome</keyword>
<dbReference type="PANTHER" id="PTHR45674:SF12">
    <property type="entry name" value="ATP DEPENDENT DNA LIGASE DOMAIN-CONTAINING PROTEIN"/>
    <property type="match status" value="1"/>
</dbReference>
<dbReference type="RefSeq" id="XP_062768800.1">
    <property type="nucleotide sequence ID" value="XM_062905613.1"/>
</dbReference>
<dbReference type="Gene3D" id="2.40.50.140">
    <property type="entry name" value="Nucleic acid-binding proteins"/>
    <property type="match status" value="1"/>
</dbReference>
<proteinExistence type="predicted"/>
<dbReference type="PANTHER" id="PTHR45674">
    <property type="entry name" value="DNA LIGASE 1/3 FAMILY MEMBER"/>
    <property type="match status" value="1"/>
</dbReference>
<reference evidence="4 5" key="1">
    <citation type="journal article" date="2023" name="bioRxiv">
        <title>High-quality genome assemblies of four members of thePodospora anserinaspecies complex.</title>
        <authorList>
            <person name="Ament-Velasquez S.L."/>
            <person name="Vogan A.A."/>
            <person name="Wallerman O."/>
            <person name="Hartmann F."/>
            <person name="Gautier V."/>
            <person name="Silar P."/>
            <person name="Giraud T."/>
            <person name="Johannesson H."/>
        </authorList>
    </citation>
    <scope>NUCLEOTIDE SEQUENCE [LARGE SCALE GENOMIC DNA]</scope>
    <source>
        <strain evidence="4 5">CBS 411.78</strain>
    </source>
</reference>
<name>A0ABR0HPW3_9PEZI</name>
<dbReference type="EMBL" id="JAFFHB010000002">
    <property type="protein sequence ID" value="KAK4670130.1"/>
    <property type="molecule type" value="Genomic_DNA"/>
</dbReference>
<evidence type="ECO:0000259" key="3">
    <source>
        <dbReference type="PROSITE" id="PS50160"/>
    </source>
</evidence>
<dbReference type="Proteomes" id="UP001326199">
    <property type="component" value="Unassembled WGS sequence"/>
</dbReference>
<feature type="domain" description="ATP-dependent DNA ligase family profile" evidence="3">
    <location>
        <begin position="77"/>
        <end position="172"/>
    </location>
</feature>